<keyword evidence="9" id="KW-0547">Nucleotide-binding</keyword>
<name>A0ABQ2D2Z2_9DEIO</name>
<dbReference type="EMBL" id="BMOD01000010">
    <property type="protein sequence ID" value="GGJ39820.1"/>
    <property type="molecule type" value="Genomic_DNA"/>
</dbReference>
<dbReference type="SUPFAM" id="SSF161098">
    <property type="entry name" value="MetI-like"/>
    <property type="match status" value="1"/>
</dbReference>
<evidence type="ECO:0000256" key="4">
    <source>
        <dbReference type="ARBA" id="ARBA00022692"/>
    </source>
</evidence>
<dbReference type="Gene3D" id="1.10.3720.10">
    <property type="entry name" value="MetI-like"/>
    <property type="match status" value="1"/>
</dbReference>
<keyword evidence="4 7" id="KW-0812">Transmembrane</keyword>
<dbReference type="CDD" id="cd06261">
    <property type="entry name" value="TM_PBP2"/>
    <property type="match status" value="1"/>
</dbReference>
<dbReference type="PANTHER" id="PTHR43744:SF12">
    <property type="entry name" value="ABC TRANSPORTER PERMEASE PROTEIN MG189-RELATED"/>
    <property type="match status" value="1"/>
</dbReference>
<evidence type="ECO:0000256" key="3">
    <source>
        <dbReference type="ARBA" id="ARBA00022475"/>
    </source>
</evidence>
<feature type="transmembrane region" description="Helical" evidence="7">
    <location>
        <begin position="89"/>
        <end position="109"/>
    </location>
</feature>
<evidence type="ECO:0000313" key="10">
    <source>
        <dbReference type="Proteomes" id="UP000632222"/>
    </source>
</evidence>
<comment type="similarity">
    <text evidence="7">Belongs to the binding-protein-dependent transport system permease family.</text>
</comment>
<keyword evidence="2 7" id="KW-0813">Transport</keyword>
<accession>A0ABQ2D2Z2</accession>
<dbReference type="RefSeq" id="WP_189003260.1">
    <property type="nucleotide sequence ID" value="NZ_BMOD01000010.1"/>
</dbReference>
<keyword evidence="9" id="KW-0067">ATP-binding</keyword>
<evidence type="ECO:0000256" key="2">
    <source>
        <dbReference type="ARBA" id="ARBA00022448"/>
    </source>
</evidence>
<evidence type="ECO:0000259" key="8">
    <source>
        <dbReference type="PROSITE" id="PS50928"/>
    </source>
</evidence>
<feature type="transmembrane region" description="Helical" evidence="7">
    <location>
        <begin position="253"/>
        <end position="273"/>
    </location>
</feature>
<dbReference type="GO" id="GO:0005524">
    <property type="term" value="F:ATP binding"/>
    <property type="evidence" value="ECO:0007669"/>
    <property type="project" value="UniProtKB-KW"/>
</dbReference>
<evidence type="ECO:0000256" key="1">
    <source>
        <dbReference type="ARBA" id="ARBA00004651"/>
    </source>
</evidence>
<dbReference type="InterPro" id="IPR035906">
    <property type="entry name" value="MetI-like_sf"/>
</dbReference>
<keyword evidence="6 7" id="KW-0472">Membrane</keyword>
<feature type="transmembrane region" description="Helical" evidence="7">
    <location>
        <begin position="23"/>
        <end position="50"/>
    </location>
</feature>
<gene>
    <name evidence="9" type="ORF">GCM10008938_27310</name>
</gene>
<proteinExistence type="inferred from homology"/>
<comment type="caution">
    <text evidence="9">The sequence shown here is derived from an EMBL/GenBank/DDBJ whole genome shotgun (WGS) entry which is preliminary data.</text>
</comment>
<dbReference type="Proteomes" id="UP000632222">
    <property type="component" value="Unassembled WGS sequence"/>
</dbReference>
<evidence type="ECO:0000256" key="5">
    <source>
        <dbReference type="ARBA" id="ARBA00022989"/>
    </source>
</evidence>
<keyword evidence="10" id="KW-1185">Reference proteome</keyword>
<dbReference type="PANTHER" id="PTHR43744">
    <property type="entry name" value="ABC TRANSPORTER PERMEASE PROTEIN MG189-RELATED-RELATED"/>
    <property type="match status" value="1"/>
</dbReference>
<reference evidence="10" key="1">
    <citation type="journal article" date="2019" name="Int. J. Syst. Evol. Microbiol.">
        <title>The Global Catalogue of Microorganisms (GCM) 10K type strain sequencing project: providing services to taxonomists for standard genome sequencing and annotation.</title>
        <authorList>
            <consortium name="The Broad Institute Genomics Platform"/>
            <consortium name="The Broad Institute Genome Sequencing Center for Infectious Disease"/>
            <person name="Wu L."/>
            <person name="Ma J."/>
        </authorList>
    </citation>
    <scope>NUCLEOTIDE SEQUENCE [LARGE SCALE GENOMIC DNA]</scope>
    <source>
        <strain evidence="10">JCM 14370</strain>
    </source>
</reference>
<feature type="transmembrane region" description="Helical" evidence="7">
    <location>
        <begin position="121"/>
        <end position="141"/>
    </location>
</feature>
<dbReference type="PROSITE" id="PS50928">
    <property type="entry name" value="ABC_TM1"/>
    <property type="match status" value="1"/>
</dbReference>
<feature type="domain" description="ABC transmembrane type-1" evidence="8">
    <location>
        <begin position="84"/>
        <end position="274"/>
    </location>
</feature>
<comment type="subcellular location">
    <subcellularLocation>
        <location evidence="1 7">Cell membrane</location>
        <topology evidence="1 7">Multi-pass membrane protein</topology>
    </subcellularLocation>
</comment>
<feature type="transmembrane region" description="Helical" evidence="7">
    <location>
        <begin position="195"/>
        <end position="220"/>
    </location>
</feature>
<evidence type="ECO:0000256" key="7">
    <source>
        <dbReference type="RuleBase" id="RU363032"/>
    </source>
</evidence>
<evidence type="ECO:0000313" key="9">
    <source>
        <dbReference type="EMBL" id="GGJ39820.1"/>
    </source>
</evidence>
<evidence type="ECO:0000256" key="6">
    <source>
        <dbReference type="ARBA" id="ARBA00023136"/>
    </source>
</evidence>
<dbReference type="InterPro" id="IPR000515">
    <property type="entry name" value="MetI-like"/>
</dbReference>
<keyword evidence="5 7" id="KW-1133">Transmembrane helix</keyword>
<sequence length="289" mass="31960">MTTSLNKPTKVRSLEQRALGGKLALNGVLLFMAIFTLAPLYLMFVLATYAKGHTFDLPVHTWFGTDMPLNYQILLEKANFWRAFWNSTYISIMSVAFTLFFCSLGGYAFAMYEFKGKKIMFGLLLGTVLIPGLLGLVPYYLIMQQIGWVGKPIALYFPGAANAFGIFLMRQYIISSIPKELMEAARIDGCSEFRIYWAVVLPLLGPVMATLGLTTLIGSWNAFSNALVMLREQETFTLPLVLRSLQGLSTTEWGALLLGTSIATIPLLILFVFTSRQLVSGITSGAVKG</sequence>
<organism evidence="9 10">
    <name type="scientific">Deinococcus roseus</name>
    <dbReference type="NCBI Taxonomy" id="392414"/>
    <lineage>
        <taxon>Bacteria</taxon>
        <taxon>Thermotogati</taxon>
        <taxon>Deinococcota</taxon>
        <taxon>Deinococci</taxon>
        <taxon>Deinococcales</taxon>
        <taxon>Deinococcaceae</taxon>
        <taxon>Deinococcus</taxon>
    </lineage>
</organism>
<protein>
    <submittedName>
        <fullName evidence="9">Sugar ABC transporter ATP-binding protein</fullName>
    </submittedName>
</protein>
<keyword evidence="3" id="KW-1003">Cell membrane</keyword>
<dbReference type="Pfam" id="PF00528">
    <property type="entry name" value="BPD_transp_1"/>
    <property type="match status" value="1"/>
</dbReference>
<feature type="transmembrane region" description="Helical" evidence="7">
    <location>
        <begin position="153"/>
        <end position="174"/>
    </location>
</feature>